<feature type="region of interest" description="Disordered" evidence="1">
    <location>
        <begin position="1"/>
        <end position="69"/>
    </location>
</feature>
<dbReference type="Proteomes" id="UP000789759">
    <property type="component" value="Unassembled WGS sequence"/>
</dbReference>
<dbReference type="Pfam" id="PF20209">
    <property type="entry name" value="DUF6570"/>
    <property type="match status" value="1"/>
</dbReference>
<evidence type="ECO:0000259" key="2">
    <source>
        <dbReference type="Pfam" id="PF20209"/>
    </source>
</evidence>
<reference evidence="3" key="1">
    <citation type="submission" date="2021-06" db="EMBL/GenBank/DDBJ databases">
        <authorList>
            <person name="Kallberg Y."/>
            <person name="Tangrot J."/>
            <person name="Rosling A."/>
        </authorList>
    </citation>
    <scope>NUCLEOTIDE SEQUENCE</scope>
    <source>
        <strain evidence="3">FL966</strain>
    </source>
</reference>
<evidence type="ECO:0000313" key="3">
    <source>
        <dbReference type="EMBL" id="CAG8720803.1"/>
    </source>
</evidence>
<name>A0A9N9I4C3_9GLOM</name>
<dbReference type="OrthoDB" id="2440225at2759"/>
<keyword evidence="4" id="KW-1185">Reference proteome</keyword>
<organism evidence="3 4">
    <name type="scientific">Cetraspora pellucida</name>
    <dbReference type="NCBI Taxonomy" id="1433469"/>
    <lineage>
        <taxon>Eukaryota</taxon>
        <taxon>Fungi</taxon>
        <taxon>Fungi incertae sedis</taxon>
        <taxon>Mucoromycota</taxon>
        <taxon>Glomeromycotina</taxon>
        <taxon>Glomeromycetes</taxon>
        <taxon>Diversisporales</taxon>
        <taxon>Gigasporaceae</taxon>
        <taxon>Cetraspora</taxon>
    </lineage>
</organism>
<dbReference type="AlphaFoldDB" id="A0A9N9I4C3"/>
<feature type="compositionally biased region" description="Basic and acidic residues" evidence="1">
    <location>
        <begin position="16"/>
        <end position="57"/>
    </location>
</feature>
<evidence type="ECO:0000313" key="4">
    <source>
        <dbReference type="Proteomes" id="UP000789759"/>
    </source>
</evidence>
<accession>A0A9N9I4C3</accession>
<dbReference type="InterPro" id="IPR046700">
    <property type="entry name" value="DUF6570"/>
</dbReference>
<sequence length="313" mass="36572">MADHLEHDALRKHKSRENETPDQRQNRFARDRDNKMKRKSAESAEEHRERLDKEKGQKKQRRALNVADVNLNNQDNEQMFDLTEIEEMLIAQIFPVISVYCLRGGQYTYKGNVINFPQDVHEFAIRLPRQPSSLDVLVVRRQSASGPAFRDFNVRCVKIAKALIWLKSNNRYYANIEIDNEALQSLPENGPIDNYLPQVQNTEDESLNDDENETDDIIIRNFVPVSPRSHRENDTINDALARMQTRNTIAWPNIDGNSNNEFHTPGYIMRAFPTLYPYGKADLHSERLRDVKPAEYFQHMLKYKDGRFAQHTC</sequence>
<protein>
    <submittedName>
        <fullName evidence="3">17500_t:CDS:1</fullName>
    </submittedName>
</protein>
<comment type="caution">
    <text evidence="3">The sequence shown here is derived from an EMBL/GenBank/DDBJ whole genome shotgun (WGS) entry which is preliminary data.</text>
</comment>
<feature type="domain" description="DUF6570" evidence="2">
    <location>
        <begin position="77"/>
        <end position="184"/>
    </location>
</feature>
<proteinExistence type="predicted"/>
<dbReference type="EMBL" id="CAJVQA010012951">
    <property type="protein sequence ID" value="CAG8720803.1"/>
    <property type="molecule type" value="Genomic_DNA"/>
</dbReference>
<evidence type="ECO:0000256" key="1">
    <source>
        <dbReference type="SAM" id="MobiDB-lite"/>
    </source>
</evidence>
<gene>
    <name evidence="3" type="ORF">CPELLU_LOCUS12888</name>
</gene>